<evidence type="ECO:0000256" key="2">
    <source>
        <dbReference type="ARBA" id="ARBA00023002"/>
    </source>
</evidence>
<dbReference type="GO" id="GO:0035925">
    <property type="term" value="F:mRNA 3'-UTR AU-rich region binding"/>
    <property type="evidence" value="ECO:0007669"/>
    <property type="project" value="TreeGrafter"/>
</dbReference>
<dbReference type="EMBL" id="CACSLK010028053">
    <property type="protein sequence ID" value="CAA0834391.1"/>
    <property type="molecule type" value="Genomic_DNA"/>
</dbReference>
<evidence type="ECO:0000313" key="4">
    <source>
        <dbReference type="Proteomes" id="UP001153555"/>
    </source>
</evidence>
<accession>A0A9N7RNF1</accession>
<dbReference type="Proteomes" id="UP001153555">
    <property type="component" value="Unassembled WGS sequence"/>
</dbReference>
<keyword evidence="1" id="KW-0521">NADP</keyword>
<dbReference type="OrthoDB" id="3509362at2759"/>
<dbReference type="InterPro" id="IPR036291">
    <property type="entry name" value="NAD(P)-bd_dom_sf"/>
</dbReference>
<feature type="non-terminal residue" evidence="3">
    <location>
        <position position="181"/>
    </location>
</feature>
<protein>
    <submittedName>
        <fullName evidence="3">GroES-like zinc-binding alcohol dehydrogenase family protein</fullName>
    </submittedName>
</protein>
<evidence type="ECO:0000313" key="3">
    <source>
        <dbReference type="EMBL" id="CAA0834391.1"/>
    </source>
</evidence>
<keyword evidence="2" id="KW-0560">Oxidoreductase</keyword>
<evidence type="ECO:0000256" key="1">
    <source>
        <dbReference type="ARBA" id="ARBA00022857"/>
    </source>
</evidence>
<dbReference type="SUPFAM" id="SSF51735">
    <property type="entry name" value="NAD(P)-binding Rossmann-fold domains"/>
    <property type="match status" value="1"/>
</dbReference>
<dbReference type="AlphaFoldDB" id="A0A9N7RNF1"/>
<dbReference type="PANTHER" id="PTHR48106:SF13">
    <property type="entry name" value="QUINONE OXIDOREDUCTASE-RELATED"/>
    <property type="match status" value="1"/>
</dbReference>
<dbReference type="GO" id="GO:0003960">
    <property type="term" value="F:quinone reductase (NADPH) activity"/>
    <property type="evidence" value="ECO:0007669"/>
    <property type="project" value="TreeGrafter"/>
</dbReference>
<keyword evidence="4" id="KW-1185">Reference proteome</keyword>
<dbReference type="GO" id="GO:0005829">
    <property type="term" value="C:cytosol"/>
    <property type="evidence" value="ECO:0007669"/>
    <property type="project" value="TreeGrafter"/>
</dbReference>
<organism evidence="3 4">
    <name type="scientific">Striga hermonthica</name>
    <name type="common">Purple witchweed</name>
    <name type="synonym">Buchnera hermonthica</name>
    <dbReference type="NCBI Taxonomy" id="68872"/>
    <lineage>
        <taxon>Eukaryota</taxon>
        <taxon>Viridiplantae</taxon>
        <taxon>Streptophyta</taxon>
        <taxon>Embryophyta</taxon>
        <taxon>Tracheophyta</taxon>
        <taxon>Spermatophyta</taxon>
        <taxon>Magnoliopsida</taxon>
        <taxon>eudicotyledons</taxon>
        <taxon>Gunneridae</taxon>
        <taxon>Pentapetalae</taxon>
        <taxon>asterids</taxon>
        <taxon>lamiids</taxon>
        <taxon>Lamiales</taxon>
        <taxon>Orobanchaceae</taxon>
        <taxon>Buchnereae</taxon>
        <taxon>Striga</taxon>
    </lineage>
</organism>
<comment type="caution">
    <text evidence="3">The sequence shown here is derived from an EMBL/GenBank/DDBJ whole genome shotgun (WGS) entry which is preliminary data.</text>
</comment>
<dbReference type="GO" id="GO:0070402">
    <property type="term" value="F:NADPH binding"/>
    <property type="evidence" value="ECO:0007669"/>
    <property type="project" value="TreeGrafter"/>
</dbReference>
<sequence>TEAVGVVTVVETGLTGRKVGDVVAYAEEGFCLIKSISNRTNFFVESGHTVLVHATAGGVGSFCASGQMHLGGATVIGTVSTKEKADQAKEDRCHHVILYKEEDFVTRVNEITSGITGMLEAPWINGEFRAVVWQSRPNPTGGSGGQIPVLDKAHLNAIHSDSGRTSADSIRGIHQCGLMWK</sequence>
<dbReference type="Gene3D" id="3.40.50.720">
    <property type="entry name" value="NAD(P)-binding Rossmann-like Domain"/>
    <property type="match status" value="1"/>
</dbReference>
<proteinExistence type="predicted"/>
<dbReference type="PANTHER" id="PTHR48106">
    <property type="entry name" value="QUINONE OXIDOREDUCTASE PIG3-RELATED"/>
    <property type="match status" value="1"/>
</dbReference>
<name>A0A9N7RNF1_STRHE</name>
<reference evidence="3" key="1">
    <citation type="submission" date="2019-12" db="EMBL/GenBank/DDBJ databases">
        <authorList>
            <person name="Scholes J."/>
        </authorList>
    </citation>
    <scope>NUCLEOTIDE SEQUENCE</scope>
</reference>
<gene>
    <name evidence="3" type="ORF">SHERM_02215</name>
</gene>